<organism evidence="3">
    <name type="scientific">Timema genevievae</name>
    <name type="common">Walking stick</name>
    <dbReference type="NCBI Taxonomy" id="629358"/>
    <lineage>
        <taxon>Eukaryota</taxon>
        <taxon>Metazoa</taxon>
        <taxon>Ecdysozoa</taxon>
        <taxon>Arthropoda</taxon>
        <taxon>Hexapoda</taxon>
        <taxon>Insecta</taxon>
        <taxon>Pterygota</taxon>
        <taxon>Neoptera</taxon>
        <taxon>Polyneoptera</taxon>
        <taxon>Phasmatodea</taxon>
        <taxon>Timematodea</taxon>
        <taxon>Timematoidea</taxon>
        <taxon>Timematidae</taxon>
        <taxon>Timema</taxon>
    </lineage>
</organism>
<sequence length="116" mass="12425">MFQTGMSEGTYCDIISGDKWGSSCSGKSVKVGSDGTAYIELLSTEDDGVLAIYTGPPTPTHFLHNSLGFPDVLDFVVSGGIRRRLVLKSLAELDSDDNPVLVNLGRAVSFIDPRKT</sequence>
<accession>A0A7R9K8M8</accession>
<dbReference type="SMART" id="SM00632">
    <property type="entry name" value="Aamy_C"/>
    <property type="match status" value="1"/>
</dbReference>
<proteinExistence type="inferred from homology"/>
<evidence type="ECO:0000259" key="2">
    <source>
        <dbReference type="SMART" id="SM00632"/>
    </source>
</evidence>
<dbReference type="InterPro" id="IPR031319">
    <property type="entry name" value="A-amylase_C"/>
</dbReference>
<dbReference type="InterPro" id="IPR013780">
    <property type="entry name" value="Glyco_hydro_b"/>
</dbReference>
<dbReference type="Pfam" id="PF02806">
    <property type="entry name" value="Alpha-amylase_C"/>
    <property type="match status" value="1"/>
</dbReference>
<protein>
    <recommendedName>
        <fullName evidence="2">Alpha-amylase C-terminal domain-containing protein</fullName>
    </recommendedName>
</protein>
<name>A0A7R9K8M8_TIMGE</name>
<gene>
    <name evidence="3" type="ORF">TGEB3V08_LOCUS11156</name>
</gene>
<comment type="similarity">
    <text evidence="1">Belongs to the glycosyl hydrolase 13 family.</text>
</comment>
<evidence type="ECO:0000256" key="1">
    <source>
        <dbReference type="ARBA" id="ARBA00008061"/>
    </source>
</evidence>
<dbReference type="Gene3D" id="2.60.40.1180">
    <property type="entry name" value="Golgi alpha-mannosidase II"/>
    <property type="match status" value="1"/>
</dbReference>
<dbReference type="EMBL" id="OE848255">
    <property type="protein sequence ID" value="CAD7612420.1"/>
    <property type="molecule type" value="Genomic_DNA"/>
</dbReference>
<evidence type="ECO:0000313" key="3">
    <source>
        <dbReference type="EMBL" id="CAD7612420.1"/>
    </source>
</evidence>
<reference evidence="3" key="1">
    <citation type="submission" date="2020-11" db="EMBL/GenBank/DDBJ databases">
        <authorList>
            <person name="Tran Van P."/>
        </authorList>
    </citation>
    <scope>NUCLEOTIDE SEQUENCE</scope>
</reference>
<dbReference type="InterPro" id="IPR006048">
    <property type="entry name" value="A-amylase/branching_C"/>
</dbReference>
<dbReference type="GO" id="GO:0003824">
    <property type="term" value="F:catalytic activity"/>
    <property type="evidence" value="ECO:0007669"/>
    <property type="project" value="InterPro"/>
</dbReference>
<dbReference type="GO" id="GO:0005975">
    <property type="term" value="P:carbohydrate metabolic process"/>
    <property type="evidence" value="ECO:0007669"/>
    <property type="project" value="InterPro"/>
</dbReference>
<dbReference type="AlphaFoldDB" id="A0A7R9K8M8"/>
<dbReference type="SUPFAM" id="SSF51011">
    <property type="entry name" value="Glycosyl hydrolase domain"/>
    <property type="match status" value="1"/>
</dbReference>
<feature type="domain" description="Alpha-amylase C-terminal" evidence="2">
    <location>
        <begin position="2"/>
        <end position="57"/>
    </location>
</feature>
<dbReference type="GO" id="GO:0043169">
    <property type="term" value="F:cation binding"/>
    <property type="evidence" value="ECO:0007669"/>
    <property type="project" value="InterPro"/>
</dbReference>